<gene>
    <name evidence="1" type="ORF">L211DRAFT_159302</name>
</gene>
<proteinExistence type="predicted"/>
<dbReference type="InterPro" id="IPR052980">
    <property type="entry name" value="Crinkler_effector"/>
</dbReference>
<dbReference type="AlphaFoldDB" id="A0A3N4LPS6"/>
<protein>
    <submittedName>
        <fullName evidence="1">Uncharacterized protein</fullName>
    </submittedName>
</protein>
<sequence>MGEDATEAAAGEGNARVSLSHYLLQGRKCFKELQNLHQLLWGKSEQLHSTIVKVKSLTVPHYDSSSLSFDAEPTSSTKEVWKWIELQPSGSVRTVSLPCDLPAILVRPTFEELYEVLKRRVDRGPSSAFIHFGGVLLLGQPGIGKSVFLSYALVMRLLAGQVTVFQNFCGAIYIFRPKGIDLVNDSQELADKHSDITSDKSIWVLADSPPNSMILHETNWFPIYASSPREENYKHWKKHVNPDVLYMNAWSWSEVVANRELCLPGGTMRSLAYFHMIFSLYGPVARTIFHLILPPLQNDEEDQIRFKEDFARYEELIEKKAAQTVLANDYLFIEDTPSAISHTGSHTLTLILPTSPIKSAQPKQIQRSYQLTPITNHVLSRIAQAAVRRDAEKGKAFFNQVMNRYPQVFGSLQGVVFETLVHRLLSLGPTLWLYDLPLTHGRTPPPVEILISLELSESREFANLENLGSQLRLRKNSPNIHPKSLNTYLRPTIGNLGAIDALALIDPSHIGWRKKPASYDPSLPTLVLFQCTVSRDHPISLVALNKVLDAVPANGTKNPVIFLWVLPGERIRKIINSEVRAGGSKHIFRPQLYKDAAGCKAVEVRQMITTFSTKRLWGFAEWVIGNDRIALESKGIEKKEIQQLAEFTKDAQYTGEAVVKGQRVVSNNVWHVLSSTTPGGANT</sequence>
<dbReference type="InParanoid" id="A0A3N4LPS6"/>
<organism evidence="1 2">
    <name type="scientific">Terfezia boudieri ATCC MYA-4762</name>
    <dbReference type="NCBI Taxonomy" id="1051890"/>
    <lineage>
        <taxon>Eukaryota</taxon>
        <taxon>Fungi</taxon>
        <taxon>Dikarya</taxon>
        <taxon>Ascomycota</taxon>
        <taxon>Pezizomycotina</taxon>
        <taxon>Pezizomycetes</taxon>
        <taxon>Pezizales</taxon>
        <taxon>Pezizaceae</taxon>
        <taxon>Terfezia</taxon>
    </lineage>
</organism>
<dbReference type="EMBL" id="ML121540">
    <property type="protein sequence ID" value="RPB24904.1"/>
    <property type="molecule type" value="Genomic_DNA"/>
</dbReference>
<reference evidence="1 2" key="1">
    <citation type="journal article" date="2018" name="Nat. Ecol. Evol.">
        <title>Pezizomycetes genomes reveal the molecular basis of ectomycorrhizal truffle lifestyle.</title>
        <authorList>
            <person name="Murat C."/>
            <person name="Payen T."/>
            <person name="Noel B."/>
            <person name="Kuo A."/>
            <person name="Morin E."/>
            <person name="Chen J."/>
            <person name="Kohler A."/>
            <person name="Krizsan K."/>
            <person name="Balestrini R."/>
            <person name="Da Silva C."/>
            <person name="Montanini B."/>
            <person name="Hainaut M."/>
            <person name="Levati E."/>
            <person name="Barry K.W."/>
            <person name="Belfiori B."/>
            <person name="Cichocki N."/>
            <person name="Clum A."/>
            <person name="Dockter R.B."/>
            <person name="Fauchery L."/>
            <person name="Guy J."/>
            <person name="Iotti M."/>
            <person name="Le Tacon F."/>
            <person name="Lindquist E.A."/>
            <person name="Lipzen A."/>
            <person name="Malagnac F."/>
            <person name="Mello A."/>
            <person name="Molinier V."/>
            <person name="Miyauchi S."/>
            <person name="Poulain J."/>
            <person name="Riccioni C."/>
            <person name="Rubini A."/>
            <person name="Sitrit Y."/>
            <person name="Splivallo R."/>
            <person name="Traeger S."/>
            <person name="Wang M."/>
            <person name="Zifcakova L."/>
            <person name="Wipf D."/>
            <person name="Zambonelli A."/>
            <person name="Paolocci F."/>
            <person name="Nowrousian M."/>
            <person name="Ottonello S."/>
            <person name="Baldrian P."/>
            <person name="Spatafora J.W."/>
            <person name="Henrissat B."/>
            <person name="Nagy L.G."/>
            <person name="Aury J.M."/>
            <person name="Wincker P."/>
            <person name="Grigoriev I.V."/>
            <person name="Bonfante P."/>
            <person name="Martin F.M."/>
        </authorList>
    </citation>
    <scope>NUCLEOTIDE SEQUENCE [LARGE SCALE GENOMIC DNA]</scope>
    <source>
        <strain evidence="1 2">ATCC MYA-4762</strain>
    </source>
</reference>
<keyword evidence="2" id="KW-1185">Reference proteome</keyword>
<evidence type="ECO:0000313" key="2">
    <source>
        <dbReference type="Proteomes" id="UP000267821"/>
    </source>
</evidence>
<evidence type="ECO:0000313" key="1">
    <source>
        <dbReference type="EMBL" id="RPB24904.1"/>
    </source>
</evidence>
<name>A0A3N4LPS6_9PEZI</name>
<accession>A0A3N4LPS6</accession>
<dbReference type="Proteomes" id="UP000267821">
    <property type="component" value="Unassembled WGS sequence"/>
</dbReference>
<dbReference type="OrthoDB" id="5365583at2759"/>
<dbReference type="PANTHER" id="PTHR33129">
    <property type="entry name" value="PROTEIN KINASE DOMAIN-CONTAINING PROTEIN-RELATED"/>
    <property type="match status" value="1"/>
</dbReference>
<dbReference type="PANTHER" id="PTHR33129:SF1">
    <property type="entry name" value="ATP-BINDING PROTEIN"/>
    <property type="match status" value="1"/>
</dbReference>